<evidence type="ECO:0000256" key="4">
    <source>
        <dbReference type="ARBA" id="ARBA00007422"/>
    </source>
</evidence>
<comment type="pathway">
    <text evidence="10">Carbohydrate biosynthesis; gluconeogenesis.</text>
</comment>
<evidence type="ECO:0000256" key="5">
    <source>
        <dbReference type="ARBA" id="ARBA00011738"/>
    </source>
</evidence>
<protein>
    <recommendedName>
        <fullName evidence="10">Triosephosphate isomerase</fullName>
        <ecNumber evidence="10">5.3.1.1</ecNumber>
    </recommendedName>
</protein>
<dbReference type="GO" id="GO:0004807">
    <property type="term" value="F:triose-phosphate isomerase activity"/>
    <property type="evidence" value="ECO:0007669"/>
    <property type="project" value="UniProtKB-EC"/>
</dbReference>
<dbReference type="NCBIfam" id="TIGR00419">
    <property type="entry name" value="tim"/>
    <property type="match status" value="1"/>
</dbReference>
<dbReference type="CDD" id="cd00311">
    <property type="entry name" value="TIM"/>
    <property type="match status" value="1"/>
</dbReference>
<evidence type="ECO:0000256" key="3">
    <source>
        <dbReference type="ARBA" id="ARBA00004104"/>
    </source>
</evidence>
<dbReference type="GO" id="GO:0006094">
    <property type="term" value="P:gluconeogenesis"/>
    <property type="evidence" value="ECO:0007669"/>
    <property type="project" value="UniProtKB-UniPathway"/>
</dbReference>
<dbReference type="GO" id="GO:0046166">
    <property type="term" value="P:glyceraldehyde-3-phosphate biosynthetic process"/>
    <property type="evidence" value="ECO:0007669"/>
    <property type="project" value="TreeGrafter"/>
</dbReference>
<comment type="similarity">
    <text evidence="4 10">Belongs to the triosephosphate isomerase family.</text>
</comment>
<organism evidence="11 12">
    <name type="scientific">Oncorhynchus tshawytscha</name>
    <name type="common">Chinook salmon</name>
    <name type="synonym">Salmo tshawytscha</name>
    <dbReference type="NCBI Taxonomy" id="74940"/>
    <lineage>
        <taxon>Eukaryota</taxon>
        <taxon>Metazoa</taxon>
        <taxon>Chordata</taxon>
        <taxon>Craniata</taxon>
        <taxon>Vertebrata</taxon>
        <taxon>Euteleostomi</taxon>
        <taxon>Actinopterygii</taxon>
        <taxon>Neopterygii</taxon>
        <taxon>Teleostei</taxon>
        <taxon>Protacanthopterygii</taxon>
        <taxon>Salmoniformes</taxon>
        <taxon>Salmonidae</taxon>
        <taxon>Salmoninae</taxon>
        <taxon>Oncorhynchus</taxon>
    </lineage>
</organism>
<dbReference type="UniPathway" id="UPA00109">
    <property type="reaction ID" value="UER00189"/>
</dbReference>
<dbReference type="InterPro" id="IPR022896">
    <property type="entry name" value="TrioseP_Isoase_bac/euk"/>
</dbReference>
<dbReference type="PANTHER" id="PTHR21139:SF17">
    <property type="entry name" value="TRIOSEPHOSPHATE ISOMERASE A"/>
    <property type="match status" value="1"/>
</dbReference>
<dbReference type="PROSITE" id="PS00171">
    <property type="entry name" value="TIM_1"/>
    <property type="match status" value="1"/>
</dbReference>
<dbReference type="AlphaFoldDB" id="A0A8C8K8C0"/>
<evidence type="ECO:0000256" key="9">
    <source>
        <dbReference type="ARBA" id="ARBA00023239"/>
    </source>
</evidence>
<dbReference type="Pfam" id="PF00121">
    <property type="entry name" value="TIM"/>
    <property type="match status" value="1"/>
</dbReference>
<evidence type="ECO:0000313" key="11">
    <source>
        <dbReference type="Ensembl" id="ENSOTSP00005102685.1"/>
    </source>
</evidence>
<dbReference type="HAMAP" id="MF_00147_B">
    <property type="entry name" value="TIM_B"/>
    <property type="match status" value="1"/>
</dbReference>
<proteinExistence type="inferred from homology"/>
<dbReference type="SUPFAM" id="SSF51351">
    <property type="entry name" value="Triosephosphate isomerase (TIM)"/>
    <property type="match status" value="1"/>
</dbReference>
<dbReference type="GO" id="GO:0019563">
    <property type="term" value="P:glycerol catabolic process"/>
    <property type="evidence" value="ECO:0007669"/>
    <property type="project" value="TreeGrafter"/>
</dbReference>
<dbReference type="GeneTree" id="ENSGT00390000013354"/>
<comment type="subunit">
    <text evidence="5">Homodimer.</text>
</comment>
<keyword evidence="8 10" id="KW-0413">Isomerase</keyword>
<dbReference type="PROSITE" id="PS51440">
    <property type="entry name" value="TIM_2"/>
    <property type="match status" value="1"/>
</dbReference>
<accession>A0A8C8K8C0</accession>
<evidence type="ECO:0000256" key="7">
    <source>
        <dbReference type="ARBA" id="ARBA00023152"/>
    </source>
</evidence>
<evidence type="ECO:0000256" key="10">
    <source>
        <dbReference type="RuleBase" id="RU363013"/>
    </source>
</evidence>
<dbReference type="GO" id="GO:0008929">
    <property type="term" value="F:methylglyoxal synthase activity"/>
    <property type="evidence" value="ECO:0007669"/>
    <property type="project" value="UniProtKB-EC"/>
</dbReference>
<keyword evidence="12" id="KW-1185">Reference proteome</keyword>
<dbReference type="Proteomes" id="UP000694402">
    <property type="component" value="Unassembled WGS sequence"/>
</dbReference>
<reference evidence="11" key="2">
    <citation type="submission" date="2025-09" db="UniProtKB">
        <authorList>
            <consortium name="Ensembl"/>
        </authorList>
    </citation>
    <scope>IDENTIFICATION</scope>
</reference>
<evidence type="ECO:0000256" key="8">
    <source>
        <dbReference type="ARBA" id="ARBA00023235"/>
    </source>
</evidence>
<keyword evidence="9" id="KW-0456">Lyase</keyword>
<evidence type="ECO:0000256" key="6">
    <source>
        <dbReference type="ARBA" id="ARBA00022432"/>
    </source>
</evidence>
<comment type="function">
    <text evidence="3">It is also responsible for the non-negligible production of methylglyoxal a reactive cytotoxic side-product that modifies and can alter proteins, DNA and lipids.</text>
</comment>
<keyword evidence="6 10" id="KW-0312">Gluconeogenesis</keyword>
<dbReference type="GO" id="GO:0006096">
    <property type="term" value="P:glycolytic process"/>
    <property type="evidence" value="ECO:0007669"/>
    <property type="project" value="UniProtKB-UniPathway"/>
</dbReference>
<reference evidence="11" key="1">
    <citation type="submission" date="2025-08" db="UniProtKB">
        <authorList>
            <consortium name="Ensembl"/>
        </authorList>
    </citation>
    <scope>IDENTIFICATION</scope>
</reference>
<sequence length="291" mass="31887">MRSANQSQRRRKRQLPFARCSYQKHHLLGPCRRFSSIIYRPAIMSSRTFFVGGNWKMNGDKKSLGDLITTLNTASLHDETEVVCGAPTVYLDFARSNLDARIGVAAQNCYKVAKGAFTGEISPAMIKDCGVEWVILGHSERRHVFGESDELIGQKVAHALESDLGVIACIGEKLEEREAGTTEDVVYAQTQAIADNVKDWSKVVLAYEPVWAIGTGKTASPEQAQEVHEKLREWIRANVSEAVADSVRIIYGGSVTGANCKELGSQNDVDGFLVGGASLKPEFVDIINARA</sequence>
<dbReference type="Ensembl" id="ENSOTST00005111054.2">
    <property type="protein sequence ID" value="ENSOTSP00005102685.1"/>
    <property type="gene ID" value="ENSOTSG00005047118.2"/>
</dbReference>
<keyword evidence="7 10" id="KW-0324">Glycolysis</keyword>
<evidence type="ECO:0000256" key="1">
    <source>
        <dbReference type="ARBA" id="ARBA00000726"/>
    </source>
</evidence>
<dbReference type="InterPro" id="IPR035990">
    <property type="entry name" value="TIM_sf"/>
</dbReference>
<evidence type="ECO:0000313" key="12">
    <source>
        <dbReference type="Proteomes" id="UP000694402"/>
    </source>
</evidence>
<dbReference type="GO" id="GO:0005829">
    <property type="term" value="C:cytosol"/>
    <property type="evidence" value="ECO:0007669"/>
    <property type="project" value="TreeGrafter"/>
</dbReference>
<name>A0A8C8K8C0_ONCTS</name>
<dbReference type="Gene3D" id="3.20.20.70">
    <property type="entry name" value="Aldolase class I"/>
    <property type="match status" value="1"/>
</dbReference>
<comment type="pathway">
    <text evidence="10">Carbohydrate degradation; glycolysis; D-glyceraldehyde 3-phosphate from glycerone phosphate: step 1/1.</text>
</comment>
<evidence type="ECO:0000256" key="2">
    <source>
        <dbReference type="ARBA" id="ARBA00002041"/>
    </source>
</evidence>
<comment type="catalytic activity">
    <reaction evidence="10">
        <text>D-glyceraldehyde 3-phosphate = dihydroxyacetone phosphate</text>
        <dbReference type="Rhea" id="RHEA:18585"/>
        <dbReference type="ChEBI" id="CHEBI:57642"/>
        <dbReference type="ChEBI" id="CHEBI:59776"/>
        <dbReference type="EC" id="5.3.1.1"/>
    </reaction>
</comment>
<dbReference type="PANTHER" id="PTHR21139">
    <property type="entry name" value="TRIOSEPHOSPHATE ISOMERASE"/>
    <property type="match status" value="1"/>
</dbReference>
<gene>
    <name evidence="11" type="primary">LOC112264816</name>
</gene>
<dbReference type="EC" id="5.3.1.1" evidence="10"/>
<dbReference type="InterPro" id="IPR000652">
    <property type="entry name" value="Triosephosphate_isomerase"/>
</dbReference>
<comment type="catalytic activity">
    <reaction evidence="1">
        <text>dihydroxyacetone phosphate = methylglyoxal + phosphate</text>
        <dbReference type="Rhea" id="RHEA:17937"/>
        <dbReference type="ChEBI" id="CHEBI:17158"/>
        <dbReference type="ChEBI" id="CHEBI:43474"/>
        <dbReference type="ChEBI" id="CHEBI:57642"/>
        <dbReference type="EC" id="4.2.3.3"/>
    </reaction>
</comment>
<comment type="function">
    <text evidence="2">Triosephosphate isomerase is an extremely efficient metabolic enzyme that catalyzes the interconversion between dihydroxyacetone phosphate (DHAP) and D-glyceraldehyde-3-phosphate (G3P) in glycolysis and gluconeogenesis.</text>
</comment>
<dbReference type="FunFam" id="3.20.20.70:FF:000025">
    <property type="entry name" value="Triosephosphate isomerase"/>
    <property type="match status" value="1"/>
</dbReference>
<dbReference type="UniPathway" id="UPA00138"/>
<dbReference type="InterPro" id="IPR013785">
    <property type="entry name" value="Aldolase_TIM"/>
</dbReference>
<dbReference type="InterPro" id="IPR020861">
    <property type="entry name" value="Triosephosphate_isomerase_AS"/>
</dbReference>